<dbReference type="Pfam" id="PF24494">
    <property type="entry name" value="DUF7587"/>
    <property type="match status" value="1"/>
</dbReference>
<dbReference type="EMBL" id="CABFNP030001359">
    <property type="protein sequence ID" value="CAI6101037.1"/>
    <property type="molecule type" value="Genomic_DNA"/>
</dbReference>
<dbReference type="InterPro" id="IPR056009">
    <property type="entry name" value="DUF7587"/>
</dbReference>
<feature type="domain" description="DUF7587" evidence="2">
    <location>
        <begin position="198"/>
        <end position="334"/>
    </location>
</feature>
<sequence length="390" mass="44960">MVRMRSSSTALCSSITINTELDPRYTRVLSTKMPSHGRFELWGNRPTNWEPIRLDDGSESDESFRQRLSEAEEEKKAYRRLNELSKRVREKIDTRLWATMYLRYLMKRIHTVAPVHIEFRDTDLPNIKNLSLSDEALAHSPEEHLERPFQDLSLEIQLQILKRRLKDAHIGVEAIWATLNELIVVLTLEISEHPPDSHIGFRVFDLQSQACIFPTGDIRCGNWQDFNVNQDLTRAGAEKHIQCFPSPTDYISLSTSPRRLWNIVTTRMSRDQNQKIAVIDLRVLQRLGIAYGSTTDDLGFHSNEPNKTKYATKHHVLVLGWIPRHSILGFLSIESFHELLEETHIDTSTETGDIPSIEYDRKIPFELISRQLQASAKKMIRGGVKQGIAL</sequence>
<accession>A0AA35VEE6</accession>
<keyword evidence="4" id="KW-1185">Reference proteome</keyword>
<evidence type="ECO:0000313" key="3">
    <source>
        <dbReference type="EMBL" id="CAI6101037.1"/>
    </source>
</evidence>
<evidence type="ECO:0000259" key="2">
    <source>
        <dbReference type="Pfam" id="PF24494"/>
    </source>
</evidence>
<feature type="coiled-coil region" evidence="1">
    <location>
        <begin position="61"/>
        <end position="91"/>
    </location>
</feature>
<evidence type="ECO:0000256" key="1">
    <source>
        <dbReference type="SAM" id="Coils"/>
    </source>
</evidence>
<evidence type="ECO:0000313" key="4">
    <source>
        <dbReference type="Proteomes" id="UP001160390"/>
    </source>
</evidence>
<proteinExistence type="predicted"/>
<organism evidence="3 4">
    <name type="scientific">Clonostachys chloroleuca</name>
    <dbReference type="NCBI Taxonomy" id="1926264"/>
    <lineage>
        <taxon>Eukaryota</taxon>
        <taxon>Fungi</taxon>
        <taxon>Dikarya</taxon>
        <taxon>Ascomycota</taxon>
        <taxon>Pezizomycotina</taxon>
        <taxon>Sordariomycetes</taxon>
        <taxon>Hypocreomycetidae</taxon>
        <taxon>Hypocreales</taxon>
        <taxon>Bionectriaceae</taxon>
        <taxon>Clonostachys</taxon>
    </lineage>
</organism>
<dbReference type="AlphaFoldDB" id="A0AA35VEE6"/>
<name>A0AA35VEE6_9HYPO</name>
<keyword evidence="1" id="KW-0175">Coiled coil</keyword>
<dbReference type="Proteomes" id="UP001160390">
    <property type="component" value="Unassembled WGS sequence"/>
</dbReference>
<protein>
    <recommendedName>
        <fullName evidence="2">DUF7587 domain-containing protein</fullName>
    </recommendedName>
</protein>
<gene>
    <name evidence="3" type="ORF">CCHLO57077_00016713</name>
</gene>
<comment type="caution">
    <text evidence="3">The sequence shown here is derived from an EMBL/GenBank/DDBJ whole genome shotgun (WGS) entry which is preliminary data.</text>
</comment>
<reference evidence="3" key="1">
    <citation type="submission" date="2023-01" db="EMBL/GenBank/DDBJ databases">
        <authorList>
            <person name="Piombo E."/>
        </authorList>
    </citation>
    <scope>NUCLEOTIDE SEQUENCE</scope>
</reference>